<evidence type="ECO:0000256" key="1">
    <source>
        <dbReference type="SAM" id="SignalP"/>
    </source>
</evidence>
<feature type="signal peptide" evidence="1">
    <location>
        <begin position="1"/>
        <end position="20"/>
    </location>
</feature>
<sequence>MAAVLATALAFPLFASGADAAGCPYTSFKQYGKNGYARTTDANGQCSKVGARAGFSVSGTTSTIWTSRTYGGDVAQTPTVSNLVASDHSGE</sequence>
<evidence type="ECO:0000313" key="3">
    <source>
        <dbReference type="Proteomes" id="UP001240250"/>
    </source>
</evidence>
<evidence type="ECO:0000313" key="2">
    <source>
        <dbReference type="EMBL" id="MDQ0424132.1"/>
    </source>
</evidence>
<organism evidence="2 3">
    <name type="scientific">Cellulomonas iranensis</name>
    <dbReference type="NCBI Taxonomy" id="76862"/>
    <lineage>
        <taxon>Bacteria</taxon>
        <taxon>Bacillati</taxon>
        <taxon>Actinomycetota</taxon>
        <taxon>Actinomycetes</taxon>
        <taxon>Micrococcales</taxon>
        <taxon>Cellulomonadaceae</taxon>
        <taxon>Cellulomonas</taxon>
    </lineage>
</organism>
<dbReference type="EMBL" id="JAUSVM010000001">
    <property type="protein sequence ID" value="MDQ0424132.1"/>
    <property type="molecule type" value="Genomic_DNA"/>
</dbReference>
<keyword evidence="3" id="KW-1185">Reference proteome</keyword>
<gene>
    <name evidence="2" type="ORF">JO380_000513</name>
</gene>
<proteinExistence type="predicted"/>
<feature type="chain" id="PRO_5047296719" evidence="1">
    <location>
        <begin position="21"/>
        <end position="91"/>
    </location>
</feature>
<name>A0ABU0GHR4_9CELL</name>
<accession>A0ABU0GHR4</accession>
<comment type="caution">
    <text evidence="2">The sequence shown here is derived from an EMBL/GenBank/DDBJ whole genome shotgun (WGS) entry which is preliminary data.</text>
</comment>
<protein>
    <submittedName>
        <fullName evidence="2">Uncharacterized protein</fullName>
    </submittedName>
</protein>
<reference evidence="2 3" key="1">
    <citation type="submission" date="2023-07" db="EMBL/GenBank/DDBJ databases">
        <title>Sequencing the genomes of 1000 actinobacteria strains.</title>
        <authorList>
            <person name="Klenk H.-P."/>
        </authorList>
    </citation>
    <scope>NUCLEOTIDE SEQUENCE [LARGE SCALE GENOMIC DNA]</scope>
    <source>
        <strain evidence="2 3">DSM 14785</strain>
    </source>
</reference>
<keyword evidence="1" id="KW-0732">Signal</keyword>
<dbReference type="Proteomes" id="UP001240250">
    <property type="component" value="Unassembled WGS sequence"/>
</dbReference>
<dbReference type="RefSeq" id="WP_070319251.1">
    <property type="nucleotide sequence ID" value="NZ_JAUSVM010000001.1"/>
</dbReference>